<name>A0ACC0JXN7_CHOFU</name>
<gene>
    <name evidence="1" type="ORF">MSG28_007413</name>
</gene>
<keyword evidence="2" id="KW-1185">Reference proteome</keyword>
<proteinExistence type="predicted"/>
<dbReference type="EMBL" id="CM046112">
    <property type="protein sequence ID" value="KAI8428708.1"/>
    <property type="molecule type" value="Genomic_DNA"/>
</dbReference>
<reference evidence="1 2" key="1">
    <citation type="journal article" date="2022" name="Genome Biol. Evol.">
        <title>The Spruce Budworm Genome: Reconstructing the Evolutionary History of Antifreeze Proteins.</title>
        <authorList>
            <person name="Beliveau C."/>
            <person name="Gagne P."/>
            <person name="Picq S."/>
            <person name="Vernygora O."/>
            <person name="Keeling C.I."/>
            <person name="Pinkney K."/>
            <person name="Doucet D."/>
            <person name="Wen F."/>
            <person name="Johnston J.S."/>
            <person name="Maaroufi H."/>
            <person name="Boyle B."/>
            <person name="Laroche J."/>
            <person name="Dewar K."/>
            <person name="Juretic N."/>
            <person name="Blackburn G."/>
            <person name="Nisole A."/>
            <person name="Brunet B."/>
            <person name="Brandao M."/>
            <person name="Lumley L."/>
            <person name="Duan J."/>
            <person name="Quan G."/>
            <person name="Lucarotti C.J."/>
            <person name="Roe A.D."/>
            <person name="Sperling F.A.H."/>
            <person name="Levesque R.C."/>
            <person name="Cusson M."/>
        </authorList>
    </citation>
    <scope>NUCLEOTIDE SEQUENCE [LARGE SCALE GENOMIC DNA]</scope>
    <source>
        <strain evidence="1">Glfc:IPQL:Cfum</strain>
    </source>
</reference>
<comment type="caution">
    <text evidence="1">The sequence shown here is derived from an EMBL/GenBank/DDBJ whole genome shotgun (WGS) entry which is preliminary data.</text>
</comment>
<protein>
    <submittedName>
        <fullName evidence="1">Uncharacterized protein</fullName>
    </submittedName>
</protein>
<sequence>MSEKNPRVEEKPLNDRQFEYKSKSFYEKLCYIKSHITVEPIFAGLVIGSMLSRIATQNLNLDKACRVKKNFGDIICDSLIDRDGNYTSNEAEIQKVISEIETWRSVIQTAIPTVLVMFMERPFNCKGIGNDAERDDRGCYEKTRRQLQNKNILTLLVVALAYGPNHGEAKVLYLFLRYRLNWDALKYSIYSTESIIIHSLGALFTISVFSKRLGWDDSVLCLISIVSKLIGSIYIIFVRTDFHMYMVPIVEILNATTFTSLRSMASKLVPSAEMAGSLGNIVVTSNKIKLKRE</sequence>
<dbReference type="Proteomes" id="UP001064048">
    <property type="component" value="Chromosome 12"/>
</dbReference>
<organism evidence="1 2">
    <name type="scientific">Choristoneura fumiferana</name>
    <name type="common">Spruce budworm moth</name>
    <name type="synonym">Archips fumiferana</name>
    <dbReference type="NCBI Taxonomy" id="7141"/>
    <lineage>
        <taxon>Eukaryota</taxon>
        <taxon>Metazoa</taxon>
        <taxon>Ecdysozoa</taxon>
        <taxon>Arthropoda</taxon>
        <taxon>Hexapoda</taxon>
        <taxon>Insecta</taxon>
        <taxon>Pterygota</taxon>
        <taxon>Neoptera</taxon>
        <taxon>Endopterygota</taxon>
        <taxon>Lepidoptera</taxon>
        <taxon>Glossata</taxon>
        <taxon>Ditrysia</taxon>
        <taxon>Tortricoidea</taxon>
        <taxon>Tortricidae</taxon>
        <taxon>Tortricinae</taxon>
        <taxon>Choristoneura</taxon>
    </lineage>
</organism>
<evidence type="ECO:0000313" key="1">
    <source>
        <dbReference type="EMBL" id="KAI8428708.1"/>
    </source>
</evidence>
<accession>A0ACC0JXN7</accession>
<evidence type="ECO:0000313" key="2">
    <source>
        <dbReference type="Proteomes" id="UP001064048"/>
    </source>
</evidence>